<evidence type="ECO:0000256" key="1">
    <source>
        <dbReference type="ARBA" id="ARBA00008343"/>
    </source>
</evidence>
<keyword evidence="6 10" id="KW-0408">Iron</keyword>
<comment type="catalytic activity">
    <reaction evidence="10">
        <text>2'-deoxyribonucleotide-(2'-deoxyribose 5'-phosphate)-2'-deoxyribonucleotide-DNA = a 3'-end 2'-deoxyribonucleotide-(2,3-dehydro-2,3-deoxyribose 5'-phosphate)-DNA + a 5'-end 5'-phospho-2'-deoxyribonucleoside-DNA + H(+)</text>
        <dbReference type="Rhea" id="RHEA:66592"/>
        <dbReference type="Rhea" id="RHEA-COMP:13180"/>
        <dbReference type="Rhea" id="RHEA-COMP:16897"/>
        <dbReference type="Rhea" id="RHEA-COMP:17067"/>
        <dbReference type="ChEBI" id="CHEBI:15378"/>
        <dbReference type="ChEBI" id="CHEBI:136412"/>
        <dbReference type="ChEBI" id="CHEBI:157695"/>
        <dbReference type="ChEBI" id="CHEBI:167181"/>
        <dbReference type="EC" id="4.2.99.18"/>
    </reaction>
</comment>
<dbReference type="InterPro" id="IPR000445">
    <property type="entry name" value="HhH_motif"/>
</dbReference>
<evidence type="ECO:0000256" key="5">
    <source>
        <dbReference type="ARBA" id="ARBA00022801"/>
    </source>
</evidence>
<dbReference type="InterPro" id="IPR003265">
    <property type="entry name" value="HhH-GPD_domain"/>
</dbReference>
<evidence type="ECO:0000256" key="8">
    <source>
        <dbReference type="ARBA" id="ARBA00023204"/>
    </source>
</evidence>
<dbReference type="InterPro" id="IPR023170">
    <property type="entry name" value="HhH_base_excis_C"/>
</dbReference>
<evidence type="ECO:0000256" key="6">
    <source>
        <dbReference type="ARBA" id="ARBA00023004"/>
    </source>
</evidence>
<evidence type="ECO:0000256" key="4">
    <source>
        <dbReference type="ARBA" id="ARBA00022763"/>
    </source>
</evidence>
<dbReference type="Pfam" id="PF10576">
    <property type="entry name" value="EndIII_4Fe-2S"/>
    <property type="match status" value="1"/>
</dbReference>
<dbReference type="Gene3D" id="1.10.1670.10">
    <property type="entry name" value="Helix-hairpin-Helix base-excision DNA repair enzymes (C-terminal)"/>
    <property type="match status" value="1"/>
</dbReference>
<keyword evidence="13" id="KW-1185">Reference proteome</keyword>
<dbReference type="Pfam" id="PF00633">
    <property type="entry name" value="HHH"/>
    <property type="match status" value="1"/>
</dbReference>
<evidence type="ECO:0000256" key="2">
    <source>
        <dbReference type="ARBA" id="ARBA00022485"/>
    </source>
</evidence>
<keyword evidence="10" id="KW-0456">Lyase</keyword>
<protein>
    <recommendedName>
        <fullName evidence="10">Endonuclease III</fullName>
        <ecNumber evidence="10">4.2.99.18</ecNumber>
    </recommendedName>
    <alternativeName>
        <fullName evidence="10">DNA-(apurinic or apyrimidinic site) lyase</fullName>
    </alternativeName>
</protein>
<dbReference type="RefSeq" id="WP_255226003.1">
    <property type="nucleotide sequence ID" value="NZ_JAJEKE010000001.1"/>
</dbReference>
<feature type="domain" description="HhH-GPD" evidence="11">
    <location>
        <begin position="29"/>
        <end position="176"/>
    </location>
</feature>
<keyword evidence="12" id="KW-0255">Endonuclease</keyword>
<keyword evidence="2 10" id="KW-0004">4Fe-4S</keyword>
<feature type="binding site" evidence="10">
    <location>
        <position position="194"/>
    </location>
    <ligand>
        <name>[4Fe-4S] cluster</name>
        <dbReference type="ChEBI" id="CHEBI:49883"/>
    </ligand>
</feature>
<dbReference type="Proteomes" id="UP001651880">
    <property type="component" value="Unassembled WGS sequence"/>
</dbReference>
<comment type="function">
    <text evidence="10">DNA repair enzyme that has both DNA N-glycosylase activity and AP-lyase activity. The DNA N-glycosylase activity releases various damaged pyrimidines from DNA by cleaving the N-glycosidic bond, leaving an AP (apurinic/apyrimidinic) site. The AP-lyase activity cleaves the phosphodiester bond 3' to the AP site by a beta-elimination, leaving a 3'-terminal unsaturated sugar and a product with a terminal 5'-phosphate.</text>
</comment>
<evidence type="ECO:0000259" key="11">
    <source>
        <dbReference type="SMART" id="SM00478"/>
    </source>
</evidence>
<dbReference type="InterPro" id="IPR004036">
    <property type="entry name" value="Endonuclease-III-like_CS2"/>
</dbReference>
<comment type="caution">
    <text evidence="12">The sequence shown here is derived from an EMBL/GenBank/DDBJ whole genome shotgun (WGS) entry which is preliminary data.</text>
</comment>
<dbReference type="InterPro" id="IPR011257">
    <property type="entry name" value="DNA_glycosylase"/>
</dbReference>
<gene>
    <name evidence="10 12" type="primary">nth</name>
    <name evidence="12" type="ORF">LJD61_01095</name>
</gene>
<evidence type="ECO:0000256" key="9">
    <source>
        <dbReference type="ARBA" id="ARBA00023295"/>
    </source>
</evidence>
<dbReference type="PANTHER" id="PTHR10359">
    <property type="entry name" value="A/G-SPECIFIC ADENINE GLYCOSYLASE/ENDONUCLEASE III"/>
    <property type="match status" value="1"/>
</dbReference>
<dbReference type="CDD" id="cd00056">
    <property type="entry name" value="ENDO3c"/>
    <property type="match status" value="1"/>
</dbReference>
<evidence type="ECO:0000256" key="3">
    <source>
        <dbReference type="ARBA" id="ARBA00022723"/>
    </source>
</evidence>
<comment type="similarity">
    <text evidence="1 10">Belongs to the Nth/MutY family.</text>
</comment>
<dbReference type="EC" id="4.2.99.18" evidence="10"/>
<proteinExistence type="inferred from homology"/>
<dbReference type="PROSITE" id="PS01155">
    <property type="entry name" value="ENDONUCLEASE_III_2"/>
    <property type="match status" value="1"/>
</dbReference>
<evidence type="ECO:0000313" key="13">
    <source>
        <dbReference type="Proteomes" id="UP001651880"/>
    </source>
</evidence>
<name>A0ABT1NA75_9FIRM</name>
<keyword evidence="3 10" id="KW-0479">Metal-binding</keyword>
<keyword evidence="5 10" id="KW-0378">Hydrolase</keyword>
<keyword evidence="4 10" id="KW-0227">DNA damage</keyword>
<dbReference type="PROSITE" id="PS00764">
    <property type="entry name" value="ENDONUCLEASE_III_1"/>
    <property type="match status" value="1"/>
</dbReference>
<reference evidence="12 13" key="1">
    <citation type="submission" date="2021-10" db="EMBL/GenBank/DDBJ databases">
        <title>Lutispora strain m25 sp. nov., a thermophilic, non-spore-forming bacterium isolated from a lab-scale methanogenic bioreactor digesting anaerobic sludge.</title>
        <authorList>
            <person name="El Houari A."/>
            <person name="Mcdonald J."/>
        </authorList>
    </citation>
    <scope>NUCLEOTIDE SEQUENCE [LARGE SCALE GENOMIC DNA]</scope>
    <source>
        <strain evidence="13">m25</strain>
    </source>
</reference>
<dbReference type="InterPro" id="IPR005759">
    <property type="entry name" value="Nth"/>
</dbReference>
<evidence type="ECO:0000313" key="12">
    <source>
        <dbReference type="EMBL" id="MCQ1528149.1"/>
    </source>
</evidence>
<dbReference type="InterPro" id="IPR004035">
    <property type="entry name" value="Endouclease-III_FeS-bd_BS"/>
</dbReference>
<dbReference type="InterPro" id="IPR003651">
    <property type="entry name" value="Endonuclease3_FeS-loop_motif"/>
</dbReference>
<dbReference type="Pfam" id="PF00730">
    <property type="entry name" value="HhH-GPD"/>
    <property type="match status" value="1"/>
</dbReference>
<dbReference type="HAMAP" id="MF_00942">
    <property type="entry name" value="Nth"/>
    <property type="match status" value="1"/>
</dbReference>
<keyword evidence="8 10" id="KW-0234">DNA repair</keyword>
<keyword evidence="10" id="KW-0238">DNA-binding</keyword>
<feature type="binding site" evidence="10">
    <location>
        <position position="178"/>
    </location>
    <ligand>
        <name>[4Fe-4S] cluster</name>
        <dbReference type="ChEBI" id="CHEBI:49883"/>
    </ligand>
</feature>
<comment type="cofactor">
    <cofactor evidence="10">
        <name>[4Fe-4S] cluster</name>
        <dbReference type="ChEBI" id="CHEBI:49883"/>
    </cofactor>
    <text evidence="10">Binds 1 [4Fe-4S] cluster.</text>
</comment>
<sequence>MDRLSELYPEAKCELSFGNTFQLLVATMLSAQSTDKKVNEVTSELFKYYKTPDDFLTMNQSKLEEKIKKIGLYRNKAKNILNMCSILVSDHNGEVPGNMEDLISLPGVGRKTANVVLSNGFGIPAIAVDTHVFRISNRIGLADSKNVDETERQLMDSLPKNIWSLAHHLLIWHGRRICDAKKPKCEICNIKDICDYYNKEKR</sequence>
<dbReference type="PANTHER" id="PTHR10359:SF18">
    <property type="entry name" value="ENDONUCLEASE III"/>
    <property type="match status" value="1"/>
</dbReference>
<dbReference type="GO" id="GO:0004519">
    <property type="term" value="F:endonuclease activity"/>
    <property type="evidence" value="ECO:0007669"/>
    <property type="project" value="UniProtKB-KW"/>
</dbReference>
<dbReference type="NCBIfam" id="TIGR01083">
    <property type="entry name" value="nth"/>
    <property type="match status" value="1"/>
</dbReference>
<evidence type="ECO:0000256" key="7">
    <source>
        <dbReference type="ARBA" id="ARBA00023014"/>
    </source>
</evidence>
<evidence type="ECO:0000256" key="10">
    <source>
        <dbReference type="HAMAP-Rule" id="MF_00942"/>
    </source>
</evidence>
<dbReference type="Gene3D" id="1.10.340.30">
    <property type="entry name" value="Hypothetical protein, domain 2"/>
    <property type="match status" value="1"/>
</dbReference>
<dbReference type="SMART" id="SM00478">
    <property type="entry name" value="ENDO3c"/>
    <property type="match status" value="1"/>
</dbReference>
<dbReference type="SUPFAM" id="SSF48150">
    <property type="entry name" value="DNA-glycosylase"/>
    <property type="match status" value="1"/>
</dbReference>
<dbReference type="EMBL" id="JAJEKE010000001">
    <property type="protein sequence ID" value="MCQ1528149.1"/>
    <property type="molecule type" value="Genomic_DNA"/>
</dbReference>
<feature type="binding site" evidence="10">
    <location>
        <position position="188"/>
    </location>
    <ligand>
        <name>[4Fe-4S] cluster</name>
        <dbReference type="ChEBI" id="CHEBI:49883"/>
    </ligand>
</feature>
<accession>A0ABT1NA75</accession>
<dbReference type="PIRSF" id="PIRSF001435">
    <property type="entry name" value="Nth"/>
    <property type="match status" value="1"/>
</dbReference>
<feature type="binding site" evidence="10">
    <location>
        <position position="185"/>
    </location>
    <ligand>
        <name>[4Fe-4S] cluster</name>
        <dbReference type="ChEBI" id="CHEBI:49883"/>
    </ligand>
</feature>
<keyword evidence="7 10" id="KW-0411">Iron-sulfur</keyword>
<keyword evidence="9 10" id="KW-0326">Glycosidase</keyword>
<keyword evidence="12" id="KW-0540">Nuclease</keyword>
<organism evidence="12 13">
    <name type="scientific">Lutispora saccharofermentans</name>
    <dbReference type="NCBI Taxonomy" id="3024236"/>
    <lineage>
        <taxon>Bacteria</taxon>
        <taxon>Bacillati</taxon>
        <taxon>Bacillota</taxon>
        <taxon>Clostridia</taxon>
        <taxon>Lutisporales</taxon>
        <taxon>Lutisporaceae</taxon>
        <taxon>Lutispora</taxon>
    </lineage>
</organism>
<dbReference type="SMART" id="SM00525">
    <property type="entry name" value="FES"/>
    <property type="match status" value="1"/>
</dbReference>